<dbReference type="AlphaFoldDB" id="A0A364NB54"/>
<dbReference type="PANTHER" id="PTHR37013">
    <property type="entry name" value="INTEGRAL MEMBRANE PROTEIN (AFU_ORTHOLOGUE AFUA_1G05950)-RELATED"/>
    <property type="match status" value="1"/>
</dbReference>
<keyword evidence="1" id="KW-0472">Membrane</keyword>
<sequence length="175" mass="20112">MSSSNESLTMGPLSLILEVVVFVALRGMAFSAQCPWRNRLHGYRMELLGNWPVACSMVTPQSAVRISQVGKRIQWKGTHRRIKLLLANVVIICVDICTVTIKFVTLWGMWCSFKGFRYSVKLKVDFAILNQLRELVKGPNEQSYDLRSFSKNNGFSFRQLSQLTTKKENRNRYQS</sequence>
<name>A0A364NB54_STELY</name>
<evidence type="ECO:0000313" key="2">
    <source>
        <dbReference type="EMBL" id="RAR14574.1"/>
    </source>
</evidence>
<gene>
    <name evidence="2" type="ORF">DDE83_001973</name>
</gene>
<reference evidence="3" key="1">
    <citation type="submission" date="2018-05" db="EMBL/GenBank/DDBJ databases">
        <title>Draft genome sequence of Stemphylium lycopersici strain CIDEFI 213.</title>
        <authorList>
            <person name="Medina R."/>
            <person name="Franco M.E.E."/>
            <person name="Lucentini C.G."/>
            <person name="Saparrat M.C.N."/>
            <person name="Balatti P.A."/>
        </authorList>
    </citation>
    <scope>NUCLEOTIDE SEQUENCE [LARGE SCALE GENOMIC DNA]</scope>
    <source>
        <strain evidence="3">CIDEFI 213</strain>
    </source>
</reference>
<evidence type="ECO:0000313" key="3">
    <source>
        <dbReference type="Proteomes" id="UP000249619"/>
    </source>
</evidence>
<evidence type="ECO:0000256" key="1">
    <source>
        <dbReference type="SAM" id="Phobius"/>
    </source>
</evidence>
<keyword evidence="3" id="KW-1185">Reference proteome</keyword>
<proteinExistence type="predicted"/>
<keyword evidence="1" id="KW-1133">Transmembrane helix</keyword>
<dbReference type="Proteomes" id="UP000249619">
    <property type="component" value="Unassembled WGS sequence"/>
</dbReference>
<dbReference type="PANTHER" id="PTHR37013:SF3">
    <property type="entry name" value="INTEGRAL MEMBRANE PROTEIN (AFU_ORTHOLOGUE AFUA_1G05950)"/>
    <property type="match status" value="1"/>
</dbReference>
<protein>
    <submittedName>
        <fullName evidence="2">Uncharacterized protein</fullName>
    </submittedName>
</protein>
<feature type="transmembrane region" description="Helical" evidence="1">
    <location>
        <begin position="85"/>
        <end position="110"/>
    </location>
</feature>
<keyword evidence="1" id="KW-0812">Transmembrane</keyword>
<comment type="caution">
    <text evidence="2">The sequence shown here is derived from an EMBL/GenBank/DDBJ whole genome shotgun (WGS) entry which is preliminary data.</text>
</comment>
<dbReference type="EMBL" id="QGDH01000020">
    <property type="protein sequence ID" value="RAR14574.1"/>
    <property type="molecule type" value="Genomic_DNA"/>
</dbReference>
<organism evidence="2 3">
    <name type="scientific">Stemphylium lycopersici</name>
    <name type="common">Tomato gray leaf spot disease fungus</name>
    <name type="synonym">Thyrospora lycopersici</name>
    <dbReference type="NCBI Taxonomy" id="183478"/>
    <lineage>
        <taxon>Eukaryota</taxon>
        <taxon>Fungi</taxon>
        <taxon>Dikarya</taxon>
        <taxon>Ascomycota</taxon>
        <taxon>Pezizomycotina</taxon>
        <taxon>Dothideomycetes</taxon>
        <taxon>Pleosporomycetidae</taxon>
        <taxon>Pleosporales</taxon>
        <taxon>Pleosporineae</taxon>
        <taxon>Pleosporaceae</taxon>
        <taxon>Stemphylium</taxon>
    </lineage>
</organism>
<accession>A0A364NB54</accession>